<comment type="caution">
    <text evidence="1">The sequence shown here is derived from an EMBL/GenBank/DDBJ whole genome shotgun (WGS) entry which is preliminary data.</text>
</comment>
<dbReference type="EMBL" id="QEKV01000009">
    <property type="protein sequence ID" value="PVY93750.1"/>
    <property type="molecule type" value="Genomic_DNA"/>
</dbReference>
<sequence length="60" mass="6982">MHLPHPLKDGLKIQMRLVLFLNRGDEQGNIWYFVETACEGDYKICGWILEKDLEHVDVGP</sequence>
<name>A0A2U1E1D6_9FIRM</name>
<keyword evidence="2" id="KW-1185">Reference proteome</keyword>
<protein>
    <submittedName>
        <fullName evidence="1">Uncharacterized protein</fullName>
    </submittedName>
</protein>
<gene>
    <name evidence="1" type="ORF">C7381_10915</name>
</gene>
<dbReference type="AlphaFoldDB" id="A0A2U1E1D6"/>
<evidence type="ECO:0000313" key="1">
    <source>
        <dbReference type="EMBL" id="PVY93750.1"/>
    </source>
</evidence>
<dbReference type="Proteomes" id="UP000245793">
    <property type="component" value="Unassembled WGS sequence"/>
</dbReference>
<accession>A0A2U1E1D6</accession>
<reference evidence="1 2" key="1">
    <citation type="submission" date="2018-04" db="EMBL/GenBank/DDBJ databases">
        <title>Genomic Encyclopedia of Type Strains, Phase IV (KMG-IV): sequencing the most valuable type-strain genomes for metagenomic binning, comparative biology and taxonomic classification.</title>
        <authorList>
            <person name="Goeker M."/>
        </authorList>
    </citation>
    <scope>NUCLEOTIDE SEQUENCE [LARGE SCALE GENOMIC DNA]</scope>
    <source>
        <strain evidence="1 2">DSM 20705</strain>
    </source>
</reference>
<organism evidence="1 2">
    <name type="scientific">Ezakiella coagulans</name>
    <dbReference type="NCBI Taxonomy" id="46507"/>
    <lineage>
        <taxon>Bacteria</taxon>
        <taxon>Bacillati</taxon>
        <taxon>Bacillota</taxon>
        <taxon>Tissierellia</taxon>
        <taxon>Ezakiella</taxon>
    </lineage>
</organism>
<evidence type="ECO:0000313" key="2">
    <source>
        <dbReference type="Proteomes" id="UP000245793"/>
    </source>
</evidence>
<proteinExistence type="predicted"/>